<reference evidence="2 3" key="2">
    <citation type="journal article" date="2013" name="Genome Biol. Evol.">
        <title>Genome sequencing of Giardia lamblia genotypes A2 and B isolates (DH and GS) and comparative analysis with the genomes of genotypes A1 and E (WB and Pig).</title>
        <authorList>
            <person name="Adam R.D."/>
            <person name="Dahlstrom E.W."/>
            <person name="Martens C.A."/>
            <person name="Bruno D.P."/>
            <person name="Barbian K.D."/>
            <person name="Ricklefs S.M."/>
            <person name="Hernandez M.M."/>
            <person name="Narla N.P."/>
            <person name="Patel R.B."/>
            <person name="Porcella S.F."/>
            <person name="Nash T.E."/>
        </authorList>
    </citation>
    <scope>NUCLEOTIDE SEQUENCE [LARGE SCALE GENOMIC DNA]</scope>
    <source>
        <strain evidence="2 3">DH</strain>
    </source>
</reference>
<dbReference type="VEuPathDB" id="GiardiaDB:GL50581_4535"/>
<accession>V6TML3</accession>
<comment type="caution">
    <text evidence="2">The sequence shown here is derived from an EMBL/GenBank/DDBJ whole genome shotgun (WGS) entry which is preliminary data.</text>
</comment>
<evidence type="ECO:0000313" key="3">
    <source>
        <dbReference type="Proteomes" id="UP000018320"/>
    </source>
</evidence>
<dbReference type="VEuPathDB" id="GiardiaDB:QR46_3563"/>
<feature type="compositionally biased region" description="Basic and acidic residues" evidence="1">
    <location>
        <begin position="264"/>
        <end position="273"/>
    </location>
</feature>
<reference evidence="3" key="1">
    <citation type="submission" date="2012-02" db="EMBL/GenBank/DDBJ databases">
        <title>Genome sequencing of Giardia lamblia Genotypes A2 and B isolates (DH and GS) and comparative analysis with the genomes of Genotypes A1 and E (WB and Pig).</title>
        <authorList>
            <person name="Adam R."/>
            <person name="Dahlstrom E."/>
            <person name="Martens C."/>
            <person name="Bruno D."/>
            <person name="Barbian K."/>
            <person name="Porcella S.F."/>
            <person name="Nash T."/>
        </authorList>
    </citation>
    <scope>NUCLEOTIDE SEQUENCE</scope>
    <source>
        <strain evidence="3">DH</strain>
    </source>
</reference>
<dbReference type="EMBL" id="AHGT01000016">
    <property type="protein sequence ID" value="ESU38185.1"/>
    <property type="molecule type" value="Genomic_DNA"/>
</dbReference>
<feature type="region of interest" description="Disordered" evidence="1">
    <location>
        <begin position="197"/>
        <end position="298"/>
    </location>
</feature>
<protein>
    <submittedName>
        <fullName evidence="2">Uncharacterized protein</fullName>
    </submittedName>
</protein>
<dbReference type="VEuPathDB" id="GiardiaDB:GL50803_006120"/>
<dbReference type="VEuPathDB" id="GiardiaDB:DHA2_152502"/>
<evidence type="ECO:0000313" key="2">
    <source>
        <dbReference type="EMBL" id="ESU38185.1"/>
    </source>
</evidence>
<evidence type="ECO:0000256" key="1">
    <source>
        <dbReference type="SAM" id="MobiDB-lite"/>
    </source>
</evidence>
<proteinExistence type="predicted"/>
<gene>
    <name evidence="2" type="ORF">DHA2_152502</name>
</gene>
<dbReference type="AlphaFoldDB" id="V6TML3"/>
<organism evidence="2 3">
    <name type="scientific">Giardia intestinalis</name>
    <name type="common">Giardia lamblia</name>
    <dbReference type="NCBI Taxonomy" id="5741"/>
    <lineage>
        <taxon>Eukaryota</taxon>
        <taxon>Metamonada</taxon>
        <taxon>Diplomonadida</taxon>
        <taxon>Hexamitidae</taxon>
        <taxon>Giardiinae</taxon>
        <taxon>Giardia</taxon>
    </lineage>
</organism>
<sequence>MYEVGKTFRYGSSPWEHVTIYTYLLDEFPKDEAPTDINFKFLRVSSSSDKGIVLQLLQGNKLFLIAVGDNIVPATLSDALFKNSDGRFIPIYVAEKDCGALRDKLKKIGIDPIDIHSVYNRFYELYGSELSAGSDRPAECIYEDISTVFAGRYVELVTEFPDAPTVSDTCDVTWSDICKRAPVYCYHCFAMKDIKAQQSKPKSKAKPRQTGEHGAASGSPAGNTLSEKSSVKKKKTPQASPGKGSVTVEFATPSDGRRGNKKNGKPESDESGQKDGGSSRRRKGSSPSLPISKRFESDEEAREFAKTLSWERCMVIEKNSSLDLAELHLMCTNNGSYLSYVSDNYIFYGFPRSQEVNIDTYRRSMSDTNMFLV</sequence>
<dbReference type="Proteomes" id="UP000018320">
    <property type="component" value="Unassembled WGS sequence"/>
</dbReference>
<name>V6TML3_GIAIN</name>